<name>A0A9P9WPD9_9PEZI</name>
<evidence type="ECO:0000256" key="1">
    <source>
        <dbReference type="SAM" id="Phobius"/>
    </source>
</evidence>
<organism evidence="2 3">
    <name type="scientific">Neoarthrinium moseri</name>
    <dbReference type="NCBI Taxonomy" id="1658444"/>
    <lineage>
        <taxon>Eukaryota</taxon>
        <taxon>Fungi</taxon>
        <taxon>Dikarya</taxon>
        <taxon>Ascomycota</taxon>
        <taxon>Pezizomycotina</taxon>
        <taxon>Sordariomycetes</taxon>
        <taxon>Xylariomycetidae</taxon>
        <taxon>Amphisphaeriales</taxon>
        <taxon>Apiosporaceae</taxon>
        <taxon>Neoarthrinium</taxon>
    </lineage>
</organism>
<dbReference type="Proteomes" id="UP000829685">
    <property type="component" value="Unassembled WGS sequence"/>
</dbReference>
<keyword evidence="1" id="KW-0812">Transmembrane</keyword>
<evidence type="ECO:0000313" key="3">
    <source>
        <dbReference type="Proteomes" id="UP000829685"/>
    </source>
</evidence>
<keyword evidence="3" id="KW-1185">Reference proteome</keyword>
<sequence>MSTARVDLFSSLVLLPTANALGHLAPAIGASWAAIGRRIWDYPVLVLLFSVHTLLDIGFDKYIDVPLEKRPRALLSSFWAGTLILLIAWSSCLCGFPTAIRIVWYIALEVFWAVPLIPLYTPRHGFRFSKLRQLFGPLKSVFCGVMAGLMDAEPAAYHACLIYANDCSPDHQRMQSLAYSILYNFIRESFYDARDIDEDTEANVTTMATSLGMSNTIAVLVAVAVTSEVWISGEITLETGIRSVSVVGLSSLIVITQTRDKRWPFRDNFAELLMLEATGNWGLVDLRIPPGKWNYFGGKAVVTADPYPEDIDTQSIANTVMRPVDATAHAVLDEILASENEEGLIPLYFQKDRPRVCVEVCANACTFFYTYGRGHEVRKTFEFVLATLRNRDFGPNRYYFTPEPLMYYCCRLAHSANTPELLEMRDVLRGAVEDRIGSKTTIGDEEDNAACLAIRLLICQRLGTPNPVDLKALLELQEEDGSFGIGWYYGFGKSQAKIGHRGLTAALSVKAIKGAVSQM</sequence>
<feature type="transmembrane region" description="Helical" evidence="1">
    <location>
        <begin position="102"/>
        <end position="121"/>
    </location>
</feature>
<reference evidence="2" key="1">
    <citation type="submission" date="2021-03" db="EMBL/GenBank/DDBJ databases">
        <title>Revisited historic fungal species revealed as producer of novel bioactive compounds through whole genome sequencing and comparative genomics.</title>
        <authorList>
            <person name="Vignolle G.A."/>
            <person name="Hochenegger N."/>
            <person name="Mach R.L."/>
            <person name="Mach-Aigner A.R."/>
            <person name="Javad Rahimi M."/>
            <person name="Salim K.A."/>
            <person name="Chan C.M."/>
            <person name="Lim L.B.L."/>
            <person name="Cai F."/>
            <person name="Druzhinina I.S."/>
            <person name="U'Ren J.M."/>
            <person name="Derntl C."/>
        </authorList>
    </citation>
    <scope>NUCLEOTIDE SEQUENCE</scope>
    <source>
        <strain evidence="2">TUCIM 5799</strain>
    </source>
</reference>
<feature type="transmembrane region" description="Helical" evidence="1">
    <location>
        <begin position="71"/>
        <end position="90"/>
    </location>
</feature>
<evidence type="ECO:0000313" key="2">
    <source>
        <dbReference type="EMBL" id="KAI1873616.1"/>
    </source>
</evidence>
<keyword evidence="1" id="KW-1133">Transmembrane helix</keyword>
<dbReference type="EMBL" id="JAFIMR010000010">
    <property type="protein sequence ID" value="KAI1873616.1"/>
    <property type="molecule type" value="Genomic_DNA"/>
</dbReference>
<proteinExistence type="predicted"/>
<accession>A0A9P9WPD9</accession>
<protein>
    <submittedName>
        <fullName evidence="2">Uncharacterized protein</fullName>
    </submittedName>
</protein>
<comment type="caution">
    <text evidence="2">The sequence shown here is derived from an EMBL/GenBank/DDBJ whole genome shotgun (WGS) entry which is preliminary data.</text>
</comment>
<feature type="transmembrane region" description="Helical" evidence="1">
    <location>
        <begin position="43"/>
        <end position="59"/>
    </location>
</feature>
<dbReference type="AlphaFoldDB" id="A0A9P9WPD9"/>
<gene>
    <name evidence="2" type="ORF">JX265_005238</name>
</gene>
<keyword evidence="1" id="KW-0472">Membrane</keyword>